<feature type="compositionally biased region" description="Pro residues" evidence="1">
    <location>
        <begin position="59"/>
        <end position="88"/>
    </location>
</feature>
<evidence type="ECO:0000313" key="2">
    <source>
        <dbReference type="EMBL" id="GEC74254.1"/>
    </source>
</evidence>
<comment type="caution">
    <text evidence="2">The sequence shown here is derived from an EMBL/GenBank/DDBJ whole genome shotgun (WGS) entry which is preliminary data.</text>
</comment>
<dbReference type="EMBL" id="BJNQ01000002">
    <property type="protein sequence ID" value="GEC74254.1"/>
    <property type="molecule type" value="Genomic_DNA"/>
</dbReference>
<protein>
    <submittedName>
        <fullName evidence="2">Uncharacterized protein</fullName>
    </submittedName>
</protein>
<evidence type="ECO:0000256" key="1">
    <source>
        <dbReference type="SAM" id="MobiDB-lite"/>
    </source>
</evidence>
<name>A0A4Y4B5N1_MICMQ</name>
<evidence type="ECO:0000313" key="3">
    <source>
        <dbReference type="Proteomes" id="UP000317410"/>
    </source>
</evidence>
<accession>A0A4Y4B5N1</accession>
<sequence>MIDGHHGVMPTPRRLLLTGALIAIPVAFAVGSVVLAQIPPSPQIPTEPVSVQLATPAPSAEPAPVPAPVVPDPAPAPPPAQAPAPAPPAEDDDDDDGGDDD</sequence>
<reference evidence="2 3" key="1">
    <citation type="submission" date="2019-06" db="EMBL/GenBank/DDBJ databases">
        <title>Whole genome shotgun sequence of Microbacterium liquefaciens NBRC 15037.</title>
        <authorList>
            <person name="Hosoyama A."/>
            <person name="Uohara A."/>
            <person name="Ohji S."/>
            <person name="Ichikawa N."/>
        </authorList>
    </citation>
    <scope>NUCLEOTIDE SEQUENCE [LARGE SCALE GENOMIC DNA]</scope>
    <source>
        <strain evidence="2 3">NBRC 15037</strain>
    </source>
</reference>
<feature type="compositionally biased region" description="Acidic residues" evidence="1">
    <location>
        <begin position="89"/>
        <end position="101"/>
    </location>
</feature>
<dbReference type="Proteomes" id="UP000317410">
    <property type="component" value="Unassembled WGS sequence"/>
</dbReference>
<proteinExistence type="predicted"/>
<organism evidence="2 3">
    <name type="scientific">Microbacterium maritypicum</name>
    <name type="common">Microbacterium liquefaciens</name>
    <dbReference type="NCBI Taxonomy" id="33918"/>
    <lineage>
        <taxon>Bacteria</taxon>
        <taxon>Bacillati</taxon>
        <taxon>Actinomycetota</taxon>
        <taxon>Actinomycetes</taxon>
        <taxon>Micrococcales</taxon>
        <taxon>Microbacteriaceae</taxon>
        <taxon>Microbacterium</taxon>
    </lineage>
</organism>
<gene>
    <name evidence="2" type="ORF">MLI01_03990</name>
</gene>
<dbReference type="AlphaFoldDB" id="A0A4Y4B5N1"/>
<feature type="region of interest" description="Disordered" evidence="1">
    <location>
        <begin position="38"/>
        <end position="101"/>
    </location>
</feature>